<feature type="domain" description="N-acetyltransferase" evidence="1">
    <location>
        <begin position="11"/>
        <end position="184"/>
    </location>
</feature>
<dbReference type="RefSeq" id="WP_160745026.1">
    <property type="nucleotide sequence ID" value="NZ_WTYK01000001.1"/>
</dbReference>
<dbReference type="Proteomes" id="UP000469159">
    <property type="component" value="Unassembled WGS sequence"/>
</dbReference>
<dbReference type="Pfam" id="PF13302">
    <property type="entry name" value="Acetyltransf_3"/>
    <property type="match status" value="1"/>
</dbReference>
<dbReference type="OrthoDB" id="6293260at2"/>
<dbReference type="SUPFAM" id="SSF55729">
    <property type="entry name" value="Acyl-CoA N-acyltransferases (Nat)"/>
    <property type="match status" value="1"/>
</dbReference>
<dbReference type="InterPro" id="IPR051531">
    <property type="entry name" value="N-acetyltransferase"/>
</dbReference>
<proteinExistence type="predicted"/>
<dbReference type="Gene3D" id="3.40.630.30">
    <property type="match status" value="1"/>
</dbReference>
<reference evidence="2 3" key="1">
    <citation type="submission" date="2019-12" db="EMBL/GenBank/DDBJ databases">
        <title>Genomic-based taxomic classification of the family Erythrobacteraceae.</title>
        <authorList>
            <person name="Xu L."/>
        </authorList>
    </citation>
    <scope>NUCLEOTIDE SEQUENCE [LARGE SCALE GENOMIC DNA]</scope>
    <source>
        <strain evidence="2 3">MCCC 1K02066</strain>
    </source>
</reference>
<organism evidence="2 3">
    <name type="scientific">Croceibacterium soli</name>
    <dbReference type="NCBI Taxonomy" id="1739690"/>
    <lineage>
        <taxon>Bacteria</taxon>
        <taxon>Pseudomonadati</taxon>
        <taxon>Pseudomonadota</taxon>
        <taxon>Alphaproteobacteria</taxon>
        <taxon>Sphingomonadales</taxon>
        <taxon>Erythrobacteraceae</taxon>
        <taxon>Croceibacterium</taxon>
    </lineage>
</organism>
<dbReference type="PROSITE" id="PS51186">
    <property type="entry name" value="GNAT"/>
    <property type="match status" value="1"/>
</dbReference>
<evidence type="ECO:0000259" key="1">
    <source>
        <dbReference type="PROSITE" id="PS51186"/>
    </source>
</evidence>
<dbReference type="InterPro" id="IPR000182">
    <property type="entry name" value="GNAT_dom"/>
</dbReference>
<dbReference type="InterPro" id="IPR016181">
    <property type="entry name" value="Acyl_CoA_acyltransferase"/>
</dbReference>
<accession>A0A6I4UN75</accession>
<comment type="caution">
    <text evidence="2">The sequence shown here is derived from an EMBL/GenBank/DDBJ whole genome shotgun (WGS) entry which is preliminary data.</text>
</comment>
<gene>
    <name evidence="2" type="ORF">GRI75_00740</name>
</gene>
<dbReference type="PANTHER" id="PTHR43792:SF1">
    <property type="entry name" value="N-ACETYLTRANSFERASE DOMAIN-CONTAINING PROTEIN"/>
    <property type="match status" value="1"/>
</dbReference>
<evidence type="ECO:0000313" key="2">
    <source>
        <dbReference type="EMBL" id="MXP40168.1"/>
    </source>
</evidence>
<sequence>MPEFRQETERLVLRDWTEADWPEFFRVTNTPTVMQWLGGVLDESARAALRSRVETCAALHGHCFWLVERKADGRHLSGEPLGFCGLKRADAPGSSVTGEFEIGWRLREDAWGRGYAKEAARAGLAAAFDRFAATQVVALTVIGNEPSWGLMKRLGMRRREELDYPDSRFEPPLRDTIVYSLSRDEWKR</sequence>
<keyword evidence="3" id="KW-1185">Reference proteome</keyword>
<evidence type="ECO:0000313" key="3">
    <source>
        <dbReference type="Proteomes" id="UP000469159"/>
    </source>
</evidence>
<dbReference type="EMBL" id="WTYK01000001">
    <property type="protein sequence ID" value="MXP40168.1"/>
    <property type="molecule type" value="Genomic_DNA"/>
</dbReference>
<name>A0A6I4UN75_9SPHN</name>
<dbReference type="GO" id="GO:0016747">
    <property type="term" value="F:acyltransferase activity, transferring groups other than amino-acyl groups"/>
    <property type="evidence" value="ECO:0007669"/>
    <property type="project" value="InterPro"/>
</dbReference>
<dbReference type="PANTHER" id="PTHR43792">
    <property type="entry name" value="GNAT FAMILY, PUTATIVE (AFU_ORTHOLOGUE AFUA_3G00765)-RELATED-RELATED"/>
    <property type="match status" value="1"/>
</dbReference>
<protein>
    <submittedName>
        <fullName evidence="2">GNAT family N-acetyltransferase</fullName>
    </submittedName>
</protein>
<dbReference type="AlphaFoldDB" id="A0A6I4UN75"/>
<keyword evidence="2" id="KW-0808">Transferase</keyword>